<proteinExistence type="predicted"/>
<dbReference type="PROSITE" id="PS00018">
    <property type="entry name" value="EF_HAND_1"/>
    <property type="match status" value="3"/>
</dbReference>
<evidence type="ECO:0000256" key="2">
    <source>
        <dbReference type="ARBA" id="ARBA00022737"/>
    </source>
</evidence>
<dbReference type="EMBL" id="BDDD01001669">
    <property type="protein sequence ID" value="GAV77732.1"/>
    <property type="molecule type" value="Genomic_DNA"/>
</dbReference>
<evidence type="ECO:0000256" key="1">
    <source>
        <dbReference type="ARBA" id="ARBA00022723"/>
    </source>
</evidence>
<keyword evidence="8" id="KW-1185">Reference proteome</keyword>
<keyword evidence="1" id="KW-0479">Metal-binding</keyword>
<dbReference type="SUPFAM" id="SSF47473">
    <property type="entry name" value="EF-hand"/>
    <property type="match status" value="1"/>
</dbReference>
<dbReference type="InterPro" id="IPR011992">
    <property type="entry name" value="EF-hand-dom_pair"/>
</dbReference>
<reference evidence="8" key="1">
    <citation type="submission" date="2016-04" db="EMBL/GenBank/DDBJ databases">
        <title>Cephalotus genome sequencing.</title>
        <authorList>
            <person name="Fukushima K."/>
            <person name="Hasebe M."/>
            <person name="Fang X."/>
        </authorList>
    </citation>
    <scope>NUCLEOTIDE SEQUENCE [LARGE SCALE GENOMIC DNA]</scope>
    <source>
        <strain evidence="8">cv. St1</strain>
    </source>
</reference>
<dbReference type="GO" id="GO:0005509">
    <property type="term" value="F:calcium ion binding"/>
    <property type="evidence" value="ECO:0007669"/>
    <property type="project" value="InterPro"/>
</dbReference>
<reference evidence="6" key="2">
    <citation type="journal article" date="2017" name="Nat. Ecol. Evol.">
        <title>Genome of the pitcher plant Cephalotus reveals genetic changes associated with carnivory.</title>
        <authorList>
            <person name="Fukushima K."/>
            <person name="Fang X."/>
            <person name="Alvarez-Ponce D."/>
            <person name="Cai H."/>
            <person name="Carretero-Paulet L."/>
            <person name="Chen C."/>
            <person name="Chang T."/>
            <person name="Farr K.M."/>
            <person name="Fujita T."/>
            <person name="Hiwatashi Y."/>
            <person name="Hoshi Y."/>
            <person name="Imai T."/>
            <person name="Kasahara M."/>
            <person name="Librado P."/>
            <person name="Mao L."/>
            <person name="Mori H."/>
            <person name="Nishiyama T."/>
            <person name="Nozawa M."/>
            <person name="Palfalvi G."/>
            <person name="Pollard S.T."/>
            <person name="Rozas J."/>
            <person name="Sanchez-Gracia A."/>
            <person name="Sankoff D."/>
            <person name="Shibata T.F."/>
            <person name="Shigenobu S."/>
            <person name="Sumikawa N."/>
            <person name="Uzawa T."/>
            <person name="Xie M."/>
            <person name="Zheng C."/>
            <person name="Pollock D.D."/>
            <person name="Albert V.A."/>
            <person name="Li S."/>
            <person name="Hasebe M."/>
        </authorList>
    </citation>
    <scope>NUCLEOTIDE SEQUENCE</scope>
    <source>
        <strain evidence="6">St1</strain>
    </source>
</reference>
<protein>
    <submittedName>
        <fullName evidence="6">EF_hand_5 domain-containing protein/EF_hand_6 domain-containing protein</fullName>
    </submittedName>
</protein>
<evidence type="ECO:0000256" key="3">
    <source>
        <dbReference type="ARBA" id="ARBA00022837"/>
    </source>
</evidence>
<dbReference type="Proteomes" id="UP000187406">
    <property type="component" value="Unassembled WGS sequence"/>
</dbReference>
<feature type="region of interest" description="Disordered" evidence="4">
    <location>
        <begin position="25"/>
        <end position="51"/>
    </location>
</feature>
<keyword evidence="3" id="KW-0106">Calcium</keyword>
<name>A0A1Q3CC94_CEPFO</name>
<evidence type="ECO:0000256" key="4">
    <source>
        <dbReference type="SAM" id="MobiDB-lite"/>
    </source>
</evidence>
<dbReference type="FunFam" id="1.10.238.10:FF:000003">
    <property type="entry name" value="Calmodulin A"/>
    <property type="match status" value="1"/>
</dbReference>
<dbReference type="InterPro" id="IPR002048">
    <property type="entry name" value="EF_hand_dom"/>
</dbReference>
<dbReference type="OrthoDB" id="26525at2759"/>
<dbReference type="STRING" id="3775.A0A1Q3CC94"/>
<feature type="compositionally biased region" description="Low complexity" evidence="4">
    <location>
        <begin position="31"/>
        <end position="44"/>
    </location>
</feature>
<dbReference type="PROSITE" id="PS50222">
    <property type="entry name" value="EF_HAND_2"/>
    <property type="match status" value="3"/>
</dbReference>
<dbReference type="EMBL" id="BDDD01007856">
    <property type="protein sequence ID" value="GAV91692.1"/>
    <property type="molecule type" value="Genomic_DNA"/>
</dbReference>
<evidence type="ECO:0000313" key="6">
    <source>
        <dbReference type="EMBL" id="GAV77732.1"/>
    </source>
</evidence>
<gene>
    <name evidence="6" type="ORF">CFOL_v3_21203</name>
    <name evidence="7" type="ORF">CFOL_v3_35082</name>
</gene>
<dbReference type="PANTHER" id="PTHR10891">
    <property type="entry name" value="EF-HAND CALCIUM-BINDING DOMAIN CONTAINING PROTEIN"/>
    <property type="match status" value="1"/>
</dbReference>
<feature type="domain" description="EF-hand" evidence="5">
    <location>
        <begin position="51"/>
        <end position="86"/>
    </location>
</feature>
<dbReference type="InterPro" id="IPR018247">
    <property type="entry name" value="EF_Hand_1_Ca_BS"/>
</dbReference>
<comment type="caution">
    <text evidence="6">The sequence shown here is derived from an EMBL/GenBank/DDBJ whole genome shotgun (WGS) entry which is preliminary data.</text>
</comment>
<dbReference type="AlphaFoldDB" id="A0A1Q3CC94"/>
<evidence type="ECO:0000313" key="7">
    <source>
        <dbReference type="EMBL" id="GAV91692.1"/>
    </source>
</evidence>
<dbReference type="Gene3D" id="1.10.238.10">
    <property type="entry name" value="EF-hand"/>
    <property type="match status" value="2"/>
</dbReference>
<dbReference type="CDD" id="cd00051">
    <property type="entry name" value="EFh"/>
    <property type="match status" value="1"/>
</dbReference>
<evidence type="ECO:0000313" key="8">
    <source>
        <dbReference type="Proteomes" id="UP000187406"/>
    </source>
</evidence>
<evidence type="ECO:0000259" key="5">
    <source>
        <dbReference type="PROSITE" id="PS50222"/>
    </source>
</evidence>
<dbReference type="FunFam" id="1.10.238.10:FF:000178">
    <property type="entry name" value="Calmodulin-2 A"/>
    <property type="match status" value="1"/>
</dbReference>
<feature type="domain" description="EF-hand" evidence="5">
    <location>
        <begin position="157"/>
        <end position="188"/>
    </location>
</feature>
<dbReference type="FunCoup" id="A0A1Q3CC94">
    <property type="interactions" value="99"/>
</dbReference>
<dbReference type="Pfam" id="PF13499">
    <property type="entry name" value="EF-hand_7"/>
    <property type="match status" value="2"/>
</dbReference>
<dbReference type="GO" id="GO:0043226">
    <property type="term" value="C:organelle"/>
    <property type="evidence" value="ECO:0007669"/>
    <property type="project" value="UniProtKB-ARBA"/>
</dbReference>
<dbReference type="InterPro" id="IPR039647">
    <property type="entry name" value="EF_hand_pair_protein_CML-like"/>
</dbReference>
<organism evidence="6 8">
    <name type="scientific">Cephalotus follicularis</name>
    <name type="common">Albany pitcher plant</name>
    <dbReference type="NCBI Taxonomy" id="3775"/>
    <lineage>
        <taxon>Eukaryota</taxon>
        <taxon>Viridiplantae</taxon>
        <taxon>Streptophyta</taxon>
        <taxon>Embryophyta</taxon>
        <taxon>Tracheophyta</taxon>
        <taxon>Spermatophyta</taxon>
        <taxon>Magnoliopsida</taxon>
        <taxon>eudicotyledons</taxon>
        <taxon>Gunneridae</taxon>
        <taxon>Pentapetalae</taxon>
        <taxon>rosids</taxon>
        <taxon>fabids</taxon>
        <taxon>Oxalidales</taxon>
        <taxon>Cephalotaceae</taxon>
        <taxon>Cephalotus</taxon>
    </lineage>
</organism>
<accession>A0A1Q3CC94</accession>
<feature type="domain" description="EF-hand" evidence="5">
    <location>
        <begin position="87"/>
        <end position="122"/>
    </location>
</feature>
<keyword evidence="2" id="KW-0677">Repeat</keyword>
<dbReference type="SMART" id="SM00054">
    <property type="entry name" value="EFh"/>
    <property type="match status" value="4"/>
</dbReference>
<sequence>MATDRVVKPSRSGCFSNTGVRLSIHRRRSKSSSTLSSPKSPMSPCTSKNGTRENQLKEVFRHFDGDGDGKISAIELRAFFGSIGEYMSYEEAQGVIDDLDTDGDDLLDFDDFLKLMTRDGSEEDLKRAFEMFELEKGSGCITPKSLQKMLQRLGDNKSLDECAAMIQVFDTDGNGVVDFHEFHQMMIA</sequence>